<evidence type="ECO:0000313" key="3">
    <source>
        <dbReference type="EMBL" id="ALJ03696.1"/>
    </source>
</evidence>
<dbReference type="InterPro" id="IPR011006">
    <property type="entry name" value="CheY-like_superfamily"/>
</dbReference>
<dbReference type="KEGG" id="ahz:APS56_00380"/>
<evidence type="ECO:0000313" key="4">
    <source>
        <dbReference type="Proteomes" id="UP000057981"/>
    </source>
</evidence>
<dbReference type="InterPro" id="IPR052893">
    <property type="entry name" value="TCS_response_regulator"/>
</dbReference>
<dbReference type="RefSeq" id="WP_054723729.1">
    <property type="nucleotide sequence ID" value="NZ_CP012898.1"/>
</dbReference>
<dbReference type="OrthoDB" id="7631574at2"/>
<dbReference type="PATRIC" id="fig|1736674.3.peg.82"/>
<organism evidence="3 4">
    <name type="scientific">Pseudalgibacter alginicilyticus</name>
    <dbReference type="NCBI Taxonomy" id="1736674"/>
    <lineage>
        <taxon>Bacteria</taxon>
        <taxon>Pseudomonadati</taxon>
        <taxon>Bacteroidota</taxon>
        <taxon>Flavobacteriia</taxon>
        <taxon>Flavobacteriales</taxon>
        <taxon>Flavobacteriaceae</taxon>
        <taxon>Pseudalgibacter</taxon>
    </lineage>
</organism>
<dbReference type="InterPro" id="IPR001789">
    <property type="entry name" value="Sig_transdc_resp-reg_receiver"/>
</dbReference>
<evidence type="ECO:0000259" key="2">
    <source>
        <dbReference type="PROSITE" id="PS50110"/>
    </source>
</evidence>
<dbReference type="Proteomes" id="UP000057981">
    <property type="component" value="Chromosome"/>
</dbReference>
<keyword evidence="1" id="KW-0597">Phosphoprotein</keyword>
<dbReference type="SUPFAM" id="SSF52172">
    <property type="entry name" value="CheY-like"/>
    <property type="match status" value="1"/>
</dbReference>
<dbReference type="Gene3D" id="3.40.50.2300">
    <property type="match status" value="1"/>
</dbReference>
<gene>
    <name evidence="3" type="ORF">APS56_00380</name>
</gene>
<dbReference type="Pfam" id="PF00072">
    <property type="entry name" value="Response_reg"/>
    <property type="match status" value="1"/>
</dbReference>
<reference evidence="3 4" key="1">
    <citation type="submission" date="2015-10" db="EMBL/GenBank/DDBJ databases">
        <authorList>
            <person name="Gilbert D.G."/>
        </authorList>
    </citation>
    <scope>NUCLEOTIDE SEQUENCE [LARGE SCALE GENOMIC DNA]</scope>
    <source>
        <strain evidence="4">HZ-22</strain>
    </source>
</reference>
<keyword evidence="4" id="KW-1185">Reference proteome</keyword>
<dbReference type="STRING" id="1736674.APS56_00380"/>
<evidence type="ECO:0000256" key="1">
    <source>
        <dbReference type="PROSITE-ProRule" id="PRU00169"/>
    </source>
</evidence>
<accession>A0A0P0CCX9</accession>
<sequence length="148" mass="17096">MLHKPLLIYLADDDNEDRMLFKEALDELQMDVIVQDFDNGVTLMEHLLKTDTPLPDVIYLDLNMPLMNGEECLNDIRNEPNLLDIPIIIYSTYIDETMSDTLQDKGANWYLMKPNTFGKLKKLLRKSLNYVYSGSENTASNLEFVITT</sequence>
<dbReference type="EMBL" id="CP012898">
    <property type="protein sequence ID" value="ALJ03696.1"/>
    <property type="molecule type" value="Genomic_DNA"/>
</dbReference>
<protein>
    <recommendedName>
        <fullName evidence="2">Response regulatory domain-containing protein</fullName>
    </recommendedName>
</protein>
<dbReference type="PANTHER" id="PTHR44520:SF2">
    <property type="entry name" value="RESPONSE REGULATOR RCP1"/>
    <property type="match status" value="1"/>
</dbReference>
<dbReference type="GO" id="GO:0000160">
    <property type="term" value="P:phosphorelay signal transduction system"/>
    <property type="evidence" value="ECO:0007669"/>
    <property type="project" value="InterPro"/>
</dbReference>
<dbReference type="PANTHER" id="PTHR44520">
    <property type="entry name" value="RESPONSE REGULATOR RCP1-RELATED"/>
    <property type="match status" value="1"/>
</dbReference>
<feature type="domain" description="Response regulatory" evidence="2">
    <location>
        <begin position="7"/>
        <end position="128"/>
    </location>
</feature>
<proteinExistence type="predicted"/>
<name>A0A0P0CCX9_9FLAO</name>
<dbReference type="SMART" id="SM00448">
    <property type="entry name" value="REC"/>
    <property type="match status" value="1"/>
</dbReference>
<dbReference type="AlphaFoldDB" id="A0A0P0CCX9"/>
<feature type="modified residue" description="4-aspartylphosphate" evidence="1">
    <location>
        <position position="61"/>
    </location>
</feature>
<dbReference type="PROSITE" id="PS50110">
    <property type="entry name" value="RESPONSE_REGULATORY"/>
    <property type="match status" value="1"/>
</dbReference>